<feature type="binding site" evidence="9">
    <location>
        <position position="109"/>
    </location>
    <ligand>
        <name>4-amino-2-methyl-5-(diphosphooxymethyl)pyrimidine</name>
        <dbReference type="ChEBI" id="CHEBI:57841"/>
    </ligand>
</feature>
<dbReference type="AlphaFoldDB" id="A0A2I1MC03"/>
<comment type="caution">
    <text evidence="13">The sequence shown here is derived from an EMBL/GenBank/DDBJ whole genome shotgun (WGS) entry which is preliminary data.</text>
</comment>
<comment type="catalytic activity">
    <reaction evidence="6 9 10">
        <text>4-methyl-5-(2-phosphooxyethyl)-thiazole + 4-amino-2-methyl-5-(diphosphooxymethyl)pyrimidine + H(+) = thiamine phosphate + diphosphate</text>
        <dbReference type="Rhea" id="RHEA:22328"/>
        <dbReference type="ChEBI" id="CHEBI:15378"/>
        <dbReference type="ChEBI" id="CHEBI:33019"/>
        <dbReference type="ChEBI" id="CHEBI:37575"/>
        <dbReference type="ChEBI" id="CHEBI:57841"/>
        <dbReference type="ChEBI" id="CHEBI:58296"/>
        <dbReference type="EC" id="2.5.1.3"/>
    </reaction>
</comment>
<comment type="catalytic activity">
    <reaction evidence="8 9 10">
        <text>2-[(2R,5Z)-2-carboxy-4-methylthiazol-5(2H)-ylidene]ethyl phosphate + 4-amino-2-methyl-5-(diphosphooxymethyl)pyrimidine + 2 H(+) = thiamine phosphate + CO2 + diphosphate</text>
        <dbReference type="Rhea" id="RHEA:47844"/>
        <dbReference type="ChEBI" id="CHEBI:15378"/>
        <dbReference type="ChEBI" id="CHEBI:16526"/>
        <dbReference type="ChEBI" id="CHEBI:33019"/>
        <dbReference type="ChEBI" id="CHEBI:37575"/>
        <dbReference type="ChEBI" id="CHEBI:57841"/>
        <dbReference type="ChEBI" id="CHEBI:62899"/>
        <dbReference type="EC" id="2.5.1.3"/>
    </reaction>
</comment>
<comment type="catalytic activity">
    <reaction evidence="7 9 10">
        <text>2-(2-carboxy-4-methylthiazol-5-yl)ethyl phosphate + 4-amino-2-methyl-5-(diphosphooxymethyl)pyrimidine + 2 H(+) = thiamine phosphate + CO2 + diphosphate</text>
        <dbReference type="Rhea" id="RHEA:47848"/>
        <dbReference type="ChEBI" id="CHEBI:15378"/>
        <dbReference type="ChEBI" id="CHEBI:16526"/>
        <dbReference type="ChEBI" id="CHEBI:33019"/>
        <dbReference type="ChEBI" id="CHEBI:37575"/>
        <dbReference type="ChEBI" id="CHEBI:57841"/>
        <dbReference type="ChEBI" id="CHEBI:62890"/>
        <dbReference type="EC" id="2.5.1.3"/>
    </reaction>
</comment>
<dbReference type="EMBL" id="PKGS01000001">
    <property type="protein sequence ID" value="PKZ17632.1"/>
    <property type="molecule type" value="Genomic_DNA"/>
</dbReference>
<evidence type="ECO:0000256" key="9">
    <source>
        <dbReference type="HAMAP-Rule" id="MF_00097"/>
    </source>
</evidence>
<comment type="cofactor">
    <cofactor evidence="9">
        <name>Mg(2+)</name>
        <dbReference type="ChEBI" id="CHEBI:18420"/>
    </cofactor>
    <text evidence="9">Binds 1 Mg(2+) ion per subunit.</text>
</comment>
<dbReference type="InterPro" id="IPR022998">
    <property type="entry name" value="ThiamineP_synth_TenI"/>
</dbReference>
<dbReference type="NCBIfam" id="TIGR00693">
    <property type="entry name" value="thiE"/>
    <property type="match status" value="1"/>
</dbReference>
<evidence type="ECO:0000313" key="13">
    <source>
        <dbReference type="EMBL" id="PKZ17632.1"/>
    </source>
</evidence>
<dbReference type="GO" id="GO:0000287">
    <property type="term" value="F:magnesium ion binding"/>
    <property type="evidence" value="ECO:0007669"/>
    <property type="project" value="UniProtKB-UniRule"/>
</dbReference>
<comment type="similarity">
    <text evidence="9 10">Belongs to the thiamine-phosphate synthase family.</text>
</comment>
<accession>A0A2I1MC03</accession>
<dbReference type="GO" id="GO:0004789">
    <property type="term" value="F:thiamine-phosphate diphosphorylase activity"/>
    <property type="evidence" value="ECO:0007669"/>
    <property type="project" value="UniProtKB-UniRule"/>
</dbReference>
<name>A0A2I1MC03_9FIRM</name>
<evidence type="ECO:0000256" key="8">
    <source>
        <dbReference type="ARBA" id="ARBA00047883"/>
    </source>
</evidence>
<sequence>MKNFDLSLYLVTNRDKLTDEEFFKTVEESLKGGVSLVQLREKTAPVREVIEIAKKLKELCHSYNVPLLVDDRVDIALAADLDGVHLGNEDMDVADARRILGTDKIVGSTAKNLDWAIAEEKKGADYLGVGAIFETKTHVKTTRTSVETLKEINDNIKIPTVAIGGLNYDNIDILKNSGTFGVSVVRAIMDSANPFEDSKKLKEKIVYVLDLQ</sequence>
<feature type="binding site" evidence="9">
    <location>
        <position position="70"/>
    </location>
    <ligand>
        <name>4-amino-2-methyl-5-(diphosphooxymethyl)pyrimidine</name>
        <dbReference type="ChEBI" id="CHEBI:57841"/>
    </ligand>
</feature>
<dbReference type="SUPFAM" id="SSF51391">
    <property type="entry name" value="Thiamin phosphate synthase"/>
    <property type="match status" value="1"/>
</dbReference>
<dbReference type="CDD" id="cd00564">
    <property type="entry name" value="TMP_TenI"/>
    <property type="match status" value="1"/>
</dbReference>
<keyword evidence="5 9" id="KW-0784">Thiamine biosynthesis</keyword>
<dbReference type="Gene3D" id="3.20.20.70">
    <property type="entry name" value="Aldolase class I"/>
    <property type="match status" value="1"/>
</dbReference>
<evidence type="ECO:0000256" key="5">
    <source>
        <dbReference type="ARBA" id="ARBA00022977"/>
    </source>
</evidence>
<feature type="binding site" evidence="9">
    <location>
        <position position="71"/>
    </location>
    <ligand>
        <name>Mg(2+)</name>
        <dbReference type="ChEBI" id="CHEBI:18420"/>
    </ligand>
</feature>
<evidence type="ECO:0000259" key="12">
    <source>
        <dbReference type="Pfam" id="PF02581"/>
    </source>
</evidence>
<dbReference type="Pfam" id="PF02581">
    <property type="entry name" value="TMP-TENI"/>
    <property type="match status" value="1"/>
</dbReference>
<dbReference type="InterPro" id="IPR034291">
    <property type="entry name" value="TMP_synthase"/>
</dbReference>
<dbReference type="HAMAP" id="MF_00097">
    <property type="entry name" value="TMP_synthase"/>
    <property type="match status" value="1"/>
</dbReference>
<dbReference type="UniPathway" id="UPA00060">
    <property type="reaction ID" value="UER00141"/>
</dbReference>
<feature type="binding site" evidence="9">
    <location>
        <position position="165"/>
    </location>
    <ligand>
        <name>2-[(2R,5Z)-2-carboxy-4-methylthiazol-5(2H)-ylidene]ethyl phosphate</name>
        <dbReference type="ChEBI" id="CHEBI:62899"/>
    </ligand>
</feature>
<feature type="binding site" evidence="9">
    <location>
        <begin position="135"/>
        <end position="137"/>
    </location>
    <ligand>
        <name>2-[(2R,5Z)-2-carboxy-4-methylthiazol-5(2H)-ylidene]ethyl phosphate</name>
        <dbReference type="ChEBI" id="CHEBI:62899"/>
    </ligand>
</feature>
<dbReference type="PANTHER" id="PTHR20857">
    <property type="entry name" value="THIAMINE-PHOSPHATE PYROPHOSPHORYLASE"/>
    <property type="match status" value="1"/>
</dbReference>
<evidence type="ECO:0000313" key="14">
    <source>
        <dbReference type="Proteomes" id="UP000234335"/>
    </source>
</evidence>
<dbReference type="PANTHER" id="PTHR20857:SF23">
    <property type="entry name" value="THIAMINE BIOSYNTHETIC BIFUNCTIONAL ENZYME"/>
    <property type="match status" value="1"/>
</dbReference>
<feature type="binding site" evidence="9">
    <location>
        <position position="138"/>
    </location>
    <ligand>
        <name>4-amino-2-methyl-5-(diphosphooxymethyl)pyrimidine</name>
        <dbReference type="ChEBI" id="CHEBI:57841"/>
    </ligand>
</feature>
<evidence type="ECO:0000256" key="3">
    <source>
        <dbReference type="ARBA" id="ARBA00022723"/>
    </source>
</evidence>
<dbReference type="RefSeq" id="WP_101539791.1">
    <property type="nucleotide sequence ID" value="NZ_PKGS01000001.1"/>
</dbReference>
<organism evidence="13 14">
    <name type="scientific">Anaerococcus octavius</name>
    <dbReference type="NCBI Taxonomy" id="54007"/>
    <lineage>
        <taxon>Bacteria</taxon>
        <taxon>Bacillati</taxon>
        <taxon>Bacillota</taxon>
        <taxon>Tissierellia</taxon>
        <taxon>Tissierellales</taxon>
        <taxon>Peptoniphilaceae</taxon>
        <taxon>Anaerococcus</taxon>
    </lineage>
</organism>
<comment type="pathway">
    <text evidence="1 9 11">Cofactor biosynthesis; thiamine diphosphate biosynthesis; thiamine phosphate from 4-amino-2-methyl-5-diphosphomethylpyrimidine and 4-methyl-5-(2-phosphoethyl)-thiazole: step 1/1.</text>
</comment>
<dbReference type="GO" id="GO:0005737">
    <property type="term" value="C:cytoplasm"/>
    <property type="evidence" value="ECO:0007669"/>
    <property type="project" value="TreeGrafter"/>
</dbReference>
<evidence type="ECO:0000256" key="4">
    <source>
        <dbReference type="ARBA" id="ARBA00022842"/>
    </source>
</evidence>
<dbReference type="GO" id="GO:0009228">
    <property type="term" value="P:thiamine biosynthetic process"/>
    <property type="evidence" value="ECO:0007669"/>
    <property type="project" value="UniProtKB-KW"/>
</dbReference>
<keyword evidence="3 9" id="KW-0479">Metal-binding</keyword>
<dbReference type="InterPro" id="IPR036206">
    <property type="entry name" value="ThiamineP_synth_sf"/>
</dbReference>
<feature type="binding site" evidence="9">
    <location>
        <begin position="38"/>
        <end position="42"/>
    </location>
    <ligand>
        <name>4-amino-2-methyl-5-(diphosphooxymethyl)pyrimidine</name>
        <dbReference type="ChEBI" id="CHEBI:57841"/>
    </ligand>
</feature>
<keyword evidence="2 9" id="KW-0808">Transferase</keyword>
<keyword evidence="4 9" id="KW-0460">Magnesium</keyword>
<proteinExistence type="inferred from homology"/>
<dbReference type="EC" id="2.5.1.3" evidence="9"/>
<evidence type="ECO:0000256" key="10">
    <source>
        <dbReference type="RuleBase" id="RU003826"/>
    </source>
</evidence>
<dbReference type="Proteomes" id="UP000234335">
    <property type="component" value="Unassembled WGS sequence"/>
</dbReference>
<comment type="caution">
    <text evidence="9">Lacks conserved residue(s) required for the propagation of feature annotation.</text>
</comment>
<dbReference type="InterPro" id="IPR013785">
    <property type="entry name" value="Aldolase_TIM"/>
</dbReference>
<feature type="domain" description="Thiamine phosphate synthase/TenI" evidence="12">
    <location>
        <begin position="8"/>
        <end position="188"/>
    </location>
</feature>
<comment type="function">
    <text evidence="9">Condenses 4-methyl-5-(beta-hydroxyethyl)thiazole monophosphate (THZ-P) and 2-methyl-4-amino-5-hydroxymethyl pyrimidine pyrophosphate (HMP-PP) to form thiamine monophosphate (TMP).</text>
</comment>
<evidence type="ECO:0000256" key="7">
    <source>
        <dbReference type="ARBA" id="ARBA00047851"/>
    </source>
</evidence>
<gene>
    <name evidence="9 13" type="primary">thiE</name>
    <name evidence="13" type="ORF">CYJ34_02690</name>
</gene>
<evidence type="ECO:0000256" key="6">
    <source>
        <dbReference type="ARBA" id="ARBA00047334"/>
    </source>
</evidence>
<protein>
    <recommendedName>
        <fullName evidence="9">Thiamine-phosphate synthase</fullName>
        <shortName evidence="9">TP synthase</shortName>
        <shortName evidence="9">TPS</shortName>
        <ecNumber evidence="9">2.5.1.3</ecNumber>
    </recommendedName>
    <alternativeName>
        <fullName evidence="9">Thiamine-phosphate pyrophosphorylase</fullName>
        <shortName evidence="9">TMP pyrophosphorylase</shortName>
        <shortName evidence="9">TMP-PPase</shortName>
    </alternativeName>
</protein>
<evidence type="ECO:0000256" key="11">
    <source>
        <dbReference type="RuleBase" id="RU004253"/>
    </source>
</evidence>
<dbReference type="FunFam" id="3.20.20.70:FF:000096">
    <property type="entry name" value="Thiamine-phosphate synthase"/>
    <property type="match status" value="1"/>
</dbReference>
<dbReference type="GO" id="GO:0009229">
    <property type="term" value="P:thiamine diphosphate biosynthetic process"/>
    <property type="evidence" value="ECO:0007669"/>
    <property type="project" value="UniProtKB-UniRule"/>
</dbReference>
<reference evidence="13 14" key="1">
    <citation type="submission" date="2017-12" db="EMBL/GenBank/DDBJ databases">
        <title>Phylogenetic diversity of female urinary microbiome.</title>
        <authorList>
            <person name="Thomas-White K."/>
            <person name="Wolfe A.J."/>
        </authorList>
    </citation>
    <scope>NUCLEOTIDE SEQUENCE [LARGE SCALE GENOMIC DNA]</scope>
    <source>
        <strain evidence="13 14">UMB0119</strain>
    </source>
</reference>
<feature type="binding site" evidence="9">
    <location>
        <position position="90"/>
    </location>
    <ligand>
        <name>Mg(2+)</name>
        <dbReference type="ChEBI" id="CHEBI:18420"/>
    </ligand>
</feature>
<evidence type="ECO:0000256" key="1">
    <source>
        <dbReference type="ARBA" id="ARBA00005165"/>
    </source>
</evidence>
<evidence type="ECO:0000256" key="2">
    <source>
        <dbReference type="ARBA" id="ARBA00022679"/>
    </source>
</evidence>
<keyword evidence="14" id="KW-1185">Reference proteome</keyword>